<proteinExistence type="predicted"/>
<feature type="compositionally biased region" description="Acidic residues" evidence="1">
    <location>
        <begin position="227"/>
        <end position="259"/>
    </location>
</feature>
<reference evidence="3" key="1">
    <citation type="submission" date="2022-03" db="EMBL/GenBank/DDBJ databases">
        <authorList>
            <person name="Legras J.-L."/>
            <person name="Devillers H."/>
            <person name="Grondin C."/>
        </authorList>
    </citation>
    <scope>NUCLEOTIDE SEQUENCE</scope>
    <source>
        <strain evidence="3">CLIB 1423</strain>
    </source>
</reference>
<feature type="compositionally biased region" description="Basic residues" evidence="1">
    <location>
        <begin position="290"/>
        <end position="310"/>
    </location>
</feature>
<dbReference type="Pfam" id="PF10180">
    <property type="entry name" value="WKF"/>
    <property type="match status" value="1"/>
</dbReference>
<feature type="compositionally biased region" description="Basic and acidic residues" evidence="1">
    <location>
        <begin position="180"/>
        <end position="199"/>
    </location>
</feature>
<keyword evidence="4" id="KW-1185">Reference proteome</keyword>
<dbReference type="PANTHER" id="PTHR22306:SF2">
    <property type="entry name" value="CHROMOSOME 7 OPEN READING FRAME 50"/>
    <property type="match status" value="1"/>
</dbReference>
<feature type="region of interest" description="Disordered" evidence="1">
    <location>
        <begin position="157"/>
        <end position="209"/>
    </location>
</feature>
<dbReference type="EMBL" id="CAKXYY010000009">
    <property type="protein sequence ID" value="CAH2353164.1"/>
    <property type="molecule type" value="Genomic_DNA"/>
</dbReference>
<evidence type="ECO:0000259" key="2">
    <source>
        <dbReference type="Pfam" id="PF10180"/>
    </source>
</evidence>
<feature type="region of interest" description="Disordered" evidence="1">
    <location>
        <begin position="33"/>
        <end position="77"/>
    </location>
</feature>
<comment type="caution">
    <text evidence="3">The sequence shown here is derived from an EMBL/GenBank/DDBJ whole genome shotgun (WGS) entry which is preliminary data.</text>
</comment>
<gene>
    <name evidence="3" type="ORF">CLIB1423_09S04214</name>
</gene>
<feature type="domain" description="WKF" evidence="2">
    <location>
        <begin position="82"/>
        <end position="140"/>
    </location>
</feature>
<accession>A0A9P0QQQ7</accession>
<feature type="compositionally biased region" description="Basic and acidic residues" evidence="1">
    <location>
        <begin position="49"/>
        <end position="59"/>
    </location>
</feature>
<evidence type="ECO:0000313" key="3">
    <source>
        <dbReference type="EMBL" id="CAH2353164.1"/>
    </source>
</evidence>
<feature type="region of interest" description="Disordered" evidence="1">
    <location>
        <begin position="227"/>
        <end position="310"/>
    </location>
</feature>
<evidence type="ECO:0000313" key="4">
    <source>
        <dbReference type="Proteomes" id="UP000837801"/>
    </source>
</evidence>
<name>A0A9P0QQQ7_9ASCO</name>
<dbReference type="OrthoDB" id="10261563at2759"/>
<protein>
    <recommendedName>
        <fullName evidence="2">WKF domain-containing protein</fullName>
    </recommendedName>
</protein>
<dbReference type="Proteomes" id="UP000837801">
    <property type="component" value="Unassembled WGS sequence"/>
</dbReference>
<organism evidence="3 4">
    <name type="scientific">[Candida] railenensis</name>
    <dbReference type="NCBI Taxonomy" id="45579"/>
    <lineage>
        <taxon>Eukaryota</taxon>
        <taxon>Fungi</taxon>
        <taxon>Dikarya</taxon>
        <taxon>Ascomycota</taxon>
        <taxon>Saccharomycotina</taxon>
        <taxon>Pichiomycetes</taxon>
        <taxon>Debaryomycetaceae</taxon>
        <taxon>Kurtzmaniella</taxon>
    </lineage>
</organism>
<sequence length="310" mass="35463">MSVPAWKKIGLKIKEQPAEVEDQSLSITHLESSTITNKQAKKLNKQKRKAELETSGDKKPPKRVKIPKSERGPPPVKDQFVYLQQYHTDKDNWKFSKQKQNWILKNIRNIPDEYESALVAYIEGIQGGSRDRVIEDLKKVVQKWNDIQAVAEAKVMAELERKRNGASKKVDEDKEDEEKDEKKKTSKEIKEATKKKAQEQEEEAPPDVEYAKRCRILIKALSDEVVELNGVEDEEDEDVEDVEEQQEEEAATETNEPVEDNLIFDTVEVSGFPEEFEAAKNPNGKGTSKKDKKSKKKKSKSKSKAKPISE</sequence>
<dbReference type="PANTHER" id="PTHR22306">
    <property type="entry name" value="CHROMOSOME 7 OPEN READING FRAME 50"/>
    <property type="match status" value="1"/>
</dbReference>
<dbReference type="AlphaFoldDB" id="A0A9P0QQQ7"/>
<evidence type="ECO:0000256" key="1">
    <source>
        <dbReference type="SAM" id="MobiDB-lite"/>
    </source>
</evidence>
<feature type="compositionally biased region" description="Basic and acidic residues" evidence="1">
    <location>
        <begin position="157"/>
        <end position="172"/>
    </location>
</feature>
<dbReference type="InterPro" id="IPR019327">
    <property type="entry name" value="WKF"/>
</dbReference>
<feature type="compositionally biased region" description="Basic residues" evidence="1">
    <location>
        <begin position="39"/>
        <end position="48"/>
    </location>
</feature>